<keyword evidence="5" id="KW-1133">Transmembrane helix</keyword>
<feature type="transmembrane region" description="Helical" evidence="5">
    <location>
        <begin position="159"/>
        <end position="178"/>
    </location>
</feature>
<feature type="transmembrane region" description="Helical" evidence="5">
    <location>
        <begin position="384"/>
        <end position="409"/>
    </location>
</feature>
<feature type="transmembrane region" description="Helical" evidence="5">
    <location>
        <begin position="220"/>
        <end position="239"/>
    </location>
</feature>
<evidence type="ECO:0000256" key="3">
    <source>
        <dbReference type="ARBA" id="ARBA00023180"/>
    </source>
</evidence>
<feature type="transmembrane region" description="Helical" evidence="5">
    <location>
        <begin position="184"/>
        <end position="208"/>
    </location>
</feature>
<feature type="compositionally biased region" description="Basic and acidic residues" evidence="4">
    <location>
        <begin position="22"/>
        <end position="35"/>
    </location>
</feature>
<dbReference type="PANTHER" id="PTHR11360:SF130">
    <property type="entry name" value="MAJOR FACILITATOR SUPERFAMILY (MFS) PROFILE DOMAIN-CONTAINING PROTEIN-RELATED"/>
    <property type="match status" value="1"/>
</dbReference>
<comment type="caution">
    <text evidence="6">The sequence shown here is derived from an EMBL/GenBank/DDBJ whole genome shotgun (WGS) entry which is preliminary data.</text>
</comment>
<feature type="compositionally biased region" description="Pro residues" evidence="4">
    <location>
        <begin position="1"/>
        <end position="11"/>
    </location>
</feature>
<organism evidence="6 7">
    <name type="scientific">Fusarium kuroshium</name>
    <dbReference type="NCBI Taxonomy" id="2010991"/>
    <lineage>
        <taxon>Eukaryota</taxon>
        <taxon>Fungi</taxon>
        <taxon>Dikarya</taxon>
        <taxon>Ascomycota</taxon>
        <taxon>Pezizomycotina</taxon>
        <taxon>Sordariomycetes</taxon>
        <taxon>Hypocreomycetidae</taxon>
        <taxon>Hypocreales</taxon>
        <taxon>Nectriaceae</taxon>
        <taxon>Fusarium</taxon>
        <taxon>Fusarium solani species complex</taxon>
    </lineage>
</organism>
<dbReference type="SUPFAM" id="SSF103473">
    <property type="entry name" value="MFS general substrate transporter"/>
    <property type="match status" value="1"/>
</dbReference>
<dbReference type="InterPro" id="IPR011701">
    <property type="entry name" value="MFS"/>
</dbReference>
<dbReference type="EMBL" id="NKUJ01000227">
    <property type="protein sequence ID" value="RMJ09823.1"/>
    <property type="molecule type" value="Genomic_DNA"/>
</dbReference>
<dbReference type="GO" id="GO:0022857">
    <property type="term" value="F:transmembrane transporter activity"/>
    <property type="evidence" value="ECO:0007669"/>
    <property type="project" value="InterPro"/>
</dbReference>
<dbReference type="Gene3D" id="1.20.1250.20">
    <property type="entry name" value="MFS general substrate transporter like domains"/>
    <property type="match status" value="2"/>
</dbReference>
<dbReference type="AlphaFoldDB" id="A0A3M2RX12"/>
<keyword evidence="3" id="KW-0325">Glycoprotein</keyword>
<gene>
    <name evidence="6" type="ORF">CDV36_010527</name>
</gene>
<accession>A0A3M2RX12</accession>
<feature type="transmembrane region" description="Helical" evidence="5">
    <location>
        <begin position="331"/>
        <end position="348"/>
    </location>
</feature>
<evidence type="ECO:0000256" key="5">
    <source>
        <dbReference type="SAM" id="Phobius"/>
    </source>
</evidence>
<feature type="transmembrane region" description="Helical" evidence="5">
    <location>
        <begin position="355"/>
        <end position="378"/>
    </location>
</feature>
<feature type="region of interest" description="Disordered" evidence="4">
    <location>
        <begin position="1"/>
        <end position="45"/>
    </location>
</feature>
<dbReference type="InterPro" id="IPR036259">
    <property type="entry name" value="MFS_trans_sf"/>
</dbReference>
<dbReference type="OrthoDB" id="5212574at2759"/>
<feature type="transmembrane region" description="Helical" evidence="5">
    <location>
        <begin position="421"/>
        <end position="444"/>
    </location>
</feature>
<dbReference type="InterPro" id="IPR050327">
    <property type="entry name" value="Proton-linked_MCT"/>
</dbReference>
<evidence type="ECO:0000313" key="7">
    <source>
        <dbReference type="Proteomes" id="UP000277212"/>
    </source>
</evidence>
<reference evidence="6 7" key="1">
    <citation type="submission" date="2017-06" db="EMBL/GenBank/DDBJ databases">
        <title>Comparative genomic analysis of Ambrosia Fusariam Clade fungi.</title>
        <authorList>
            <person name="Stajich J.E."/>
            <person name="Carrillo J."/>
            <person name="Kijimoto T."/>
            <person name="Eskalen A."/>
            <person name="O'Donnell K."/>
            <person name="Kasson M."/>
        </authorList>
    </citation>
    <scope>NUCLEOTIDE SEQUENCE [LARGE SCALE GENOMIC DNA]</scope>
    <source>
        <strain evidence="6">UCR3666</strain>
    </source>
</reference>
<proteinExistence type="inferred from homology"/>
<evidence type="ECO:0000313" key="6">
    <source>
        <dbReference type="EMBL" id="RMJ09823.1"/>
    </source>
</evidence>
<protein>
    <recommendedName>
        <fullName evidence="8">Major facilitator superfamily (MFS) profile domain-containing protein</fullName>
    </recommendedName>
</protein>
<evidence type="ECO:0000256" key="4">
    <source>
        <dbReference type="SAM" id="MobiDB-lite"/>
    </source>
</evidence>
<comment type="subcellular location">
    <subcellularLocation>
        <location evidence="1">Membrane</location>
        <topology evidence="1">Multi-pass membrane protein</topology>
    </subcellularLocation>
</comment>
<dbReference type="PANTHER" id="PTHR11360">
    <property type="entry name" value="MONOCARBOXYLATE TRANSPORTER"/>
    <property type="match status" value="1"/>
</dbReference>
<evidence type="ECO:0008006" key="8">
    <source>
        <dbReference type="Google" id="ProtNLM"/>
    </source>
</evidence>
<feature type="transmembrane region" description="Helical" evidence="5">
    <location>
        <begin position="133"/>
        <end position="152"/>
    </location>
</feature>
<keyword evidence="5" id="KW-0812">Transmembrane</keyword>
<evidence type="ECO:0000256" key="1">
    <source>
        <dbReference type="ARBA" id="ARBA00004141"/>
    </source>
</evidence>
<name>A0A3M2RX12_9HYPO</name>
<feature type="transmembrane region" description="Helical" evidence="5">
    <location>
        <begin position="294"/>
        <end position="319"/>
    </location>
</feature>
<evidence type="ECO:0000256" key="2">
    <source>
        <dbReference type="ARBA" id="ARBA00006727"/>
    </source>
</evidence>
<feature type="transmembrane region" description="Helical" evidence="5">
    <location>
        <begin position="450"/>
        <end position="470"/>
    </location>
</feature>
<keyword evidence="5" id="KW-0472">Membrane</keyword>
<sequence>MPEKLPSPPPRSHPRLSNAPDEESHNEKQSEEKGQVTEALVFSSSQSSRISVASVEDAVPGEETGPGFASRVLSRITSRTSIAPGPAPDGGFRAWMCVLGTHLVVMNTWGVINSFGVFQSYYVEALQRPPSDIAWIGSIEVFFLFFIGTFTGRLTDAGFFLPITILGYILVVLGTLVTSVCTQYWQVFLAQGVCVGLGNGCLFCPAIAIISTYFQKYRSIAIGLTACGSVTGGLVFPGIVRGLLPRVGFSWTIRVIGLMQAGCFVISLLSLKPRIPPRKSGRLVEWSAFKELEYTYYALGAFMCFLGVYFAFFFIAAYARDIQGMTYSKSLDVILVMSGVGIIGRLVPNYFGDRIGALTVFIPTAGLGALLVWCWIAVNSQAGVYVWAAISGPALGGIQAMFPSALASLTTDPSKQGTRIGMIFTIVSFAVLTGAPIAGTLISAMGGRYLGAQAFAGACLTLGTVFLAVAREVKRKKQGTAVRSKV</sequence>
<dbReference type="GO" id="GO:0016020">
    <property type="term" value="C:membrane"/>
    <property type="evidence" value="ECO:0007669"/>
    <property type="project" value="UniProtKB-SubCell"/>
</dbReference>
<dbReference type="Pfam" id="PF07690">
    <property type="entry name" value="MFS_1"/>
    <property type="match status" value="1"/>
</dbReference>
<keyword evidence="7" id="KW-1185">Reference proteome</keyword>
<feature type="transmembrane region" description="Helical" evidence="5">
    <location>
        <begin position="251"/>
        <end position="273"/>
    </location>
</feature>
<dbReference type="Proteomes" id="UP000277212">
    <property type="component" value="Unassembled WGS sequence"/>
</dbReference>
<comment type="similarity">
    <text evidence="2">Belongs to the major facilitator superfamily. Monocarboxylate porter (TC 2.A.1.13) family.</text>
</comment>